<dbReference type="InterPro" id="IPR020616">
    <property type="entry name" value="Thiolase_N"/>
</dbReference>
<feature type="active site" description="Proton acceptor" evidence="4">
    <location>
        <position position="437"/>
    </location>
</feature>
<dbReference type="Proteomes" id="UP000289340">
    <property type="component" value="Chromosome 7"/>
</dbReference>
<dbReference type="InterPro" id="IPR020610">
    <property type="entry name" value="Thiolase_AS"/>
</dbReference>
<dbReference type="PROSITE" id="PS00737">
    <property type="entry name" value="THIOLASE_2"/>
    <property type="match status" value="1"/>
</dbReference>
<evidence type="ECO:0000313" key="8">
    <source>
        <dbReference type="EMBL" id="RZC04865.1"/>
    </source>
</evidence>
<feature type="domain" description="Thiolase C-terminal" evidence="7">
    <location>
        <begin position="329"/>
        <end position="449"/>
    </location>
</feature>
<feature type="active site" description="Proton acceptor" evidence="4">
    <location>
        <position position="407"/>
    </location>
</feature>
<keyword evidence="3 5" id="KW-0012">Acyltransferase</keyword>
<organism evidence="8 9">
    <name type="scientific">Glycine soja</name>
    <name type="common">Wild soybean</name>
    <dbReference type="NCBI Taxonomy" id="3848"/>
    <lineage>
        <taxon>Eukaryota</taxon>
        <taxon>Viridiplantae</taxon>
        <taxon>Streptophyta</taxon>
        <taxon>Embryophyta</taxon>
        <taxon>Tracheophyta</taxon>
        <taxon>Spermatophyta</taxon>
        <taxon>Magnoliopsida</taxon>
        <taxon>eudicotyledons</taxon>
        <taxon>Gunneridae</taxon>
        <taxon>Pentapetalae</taxon>
        <taxon>rosids</taxon>
        <taxon>fabids</taxon>
        <taxon>Fabales</taxon>
        <taxon>Fabaceae</taxon>
        <taxon>Papilionoideae</taxon>
        <taxon>50 kb inversion clade</taxon>
        <taxon>NPAAA clade</taxon>
        <taxon>indigoferoid/millettioid clade</taxon>
        <taxon>Phaseoleae</taxon>
        <taxon>Glycine</taxon>
        <taxon>Glycine subgen. Soja</taxon>
    </lineage>
</organism>
<dbReference type="Pfam" id="PF00108">
    <property type="entry name" value="Thiolase_N"/>
    <property type="match status" value="1"/>
</dbReference>
<comment type="caution">
    <text evidence="8">The sequence shown here is derived from an EMBL/GenBank/DDBJ whole genome shotgun (WGS) entry which is preliminary data.</text>
</comment>
<reference evidence="8 9" key="1">
    <citation type="submission" date="2018-09" db="EMBL/GenBank/DDBJ databases">
        <title>A high-quality reference genome of wild soybean provides a powerful tool to mine soybean genomes.</title>
        <authorList>
            <person name="Xie M."/>
            <person name="Chung C.Y.L."/>
            <person name="Li M.-W."/>
            <person name="Wong F.-L."/>
            <person name="Chan T.-F."/>
            <person name="Lam H.-M."/>
        </authorList>
    </citation>
    <scope>NUCLEOTIDE SEQUENCE [LARGE SCALE GENOMIC DNA]</scope>
    <source>
        <strain evidence="9">cv. W05</strain>
        <tissue evidence="8">Hypocotyl of etiolated seedlings</tissue>
    </source>
</reference>
<evidence type="ECO:0000256" key="4">
    <source>
        <dbReference type="PIRSR" id="PIRSR000429-1"/>
    </source>
</evidence>
<evidence type="ECO:0000256" key="2">
    <source>
        <dbReference type="ARBA" id="ARBA00022679"/>
    </source>
</evidence>
<proteinExistence type="inferred from homology"/>
<dbReference type="InterPro" id="IPR016039">
    <property type="entry name" value="Thiolase-like"/>
</dbReference>
<evidence type="ECO:0000256" key="5">
    <source>
        <dbReference type="RuleBase" id="RU003557"/>
    </source>
</evidence>
<dbReference type="PANTHER" id="PTHR18919">
    <property type="entry name" value="ACETYL-COA C-ACYLTRANSFERASE"/>
    <property type="match status" value="1"/>
</dbReference>
<dbReference type="GO" id="GO:0003985">
    <property type="term" value="F:acetyl-CoA C-acetyltransferase activity"/>
    <property type="evidence" value="ECO:0007669"/>
    <property type="project" value="TreeGrafter"/>
</dbReference>
<evidence type="ECO:0000313" key="9">
    <source>
        <dbReference type="Proteomes" id="UP000289340"/>
    </source>
</evidence>
<dbReference type="CDD" id="cd00751">
    <property type="entry name" value="thiolase"/>
    <property type="match status" value="1"/>
</dbReference>
<feature type="domain" description="Thiolase N-terminal" evidence="6">
    <location>
        <begin position="10"/>
        <end position="257"/>
    </location>
</feature>
<name>A0A445K2A8_GLYSO</name>
<dbReference type="InterPro" id="IPR020613">
    <property type="entry name" value="Thiolase_CS"/>
</dbReference>
<keyword evidence="2 5" id="KW-0808">Transferase</keyword>
<evidence type="ECO:0000256" key="1">
    <source>
        <dbReference type="ARBA" id="ARBA00010982"/>
    </source>
</evidence>
<dbReference type="Pfam" id="PF02803">
    <property type="entry name" value="Thiolase_C"/>
    <property type="match status" value="1"/>
</dbReference>
<dbReference type="EMBL" id="QZWG01000007">
    <property type="protein sequence ID" value="RZC04865.1"/>
    <property type="molecule type" value="Genomic_DNA"/>
</dbReference>
<comment type="similarity">
    <text evidence="1 5">Belongs to the thiolase-like superfamily. Thiolase family.</text>
</comment>
<evidence type="ECO:0000256" key="3">
    <source>
        <dbReference type="ARBA" id="ARBA00023315"/>
    </source>
</evidence>
<sequence length="451" mass="47263">MSTSAKSRDVCIVGVARTPIGGLLGTLSSLSATELGSIAIKSALERANVDPSLVQEVFFGNVLSANLGQAPARQAALGAGIPTSVICTTINKVCASGMKATMLAALTIQFGLNDVVVAGGMESMSNAPKYLAEARKGSRYGHDTIIDGMVKDGLWDVYNNFGMGACAELCADQHVITRDEQDSYAIRSFERGISAQNAGHFAWEIVPVEVSTGRGRASTIVDKDEGLGKFDAAKLRKLRPSFKEVGGSVTAGNASSIRTFLLFVSPHMCLCMRGIHIFANKLILMPSNTYGSKLHAVLLIMDWFIGLTSDGAAALVLVSEEKARELGLHVIAKIKGYGDAAKAPELFTTAPSLAIPKAISNAGLDASQIDYYEINEAFSVVALANQKLLALNPEKVNVYGGAVSLGHPLGCSGARILVTLLGVLRQKRGKYGVAAICNGGGGASALVLELM</sequence>
<protein>
    <submittedName>
        <fullName evidence="8">Acetyl-CoA acetyltransferase, cytosolic 1</fullName>
    </submittedName>
</protein>
<dbReference type="InterPro" id="IPR002155">
    <property type="entry name" value="Thiolase"/>
</dbReference>
<dbReference type="SUPFAM" id="SSF53901">
    <property type="entry name" value="Thiolase-like"/>
    <property type="match status" value="2"/>
</dbReference>
<gene>
    <name evidence="8" type="ORF">D0Y65_019111</name>
</gene>
<dbReference type="InterPro" id="IPR020617">
    <property type="entry name" value="Thiolase_C"/>
</dbReference>
<evidence type="ECO:0000259" key="7">
    <source>
        <dbReference type="Pfam" id="PF02803"/>
    </source>
</evidence>
<dbReference type="PIRSF" id="PIRSF000429">
    <property type="entry name" value="Ac-CoA_Ac_transf"/>
    <property type="match status" value="1"/>
</dbReference>
<dbReference type="PROSITE" id="PS00099">
    <property type="entry name" value="THIOLASE_3"/>
    <property type="match status" value="1"/>
</dbReference>
<dbReference type="Gene3D" id="3.40.47.10">
    <property type="match status" value="2"/>
</dbReference>
<dbReference type="PANTHER" id="PTHR18919:SF168">
    <property type="entry name" value="PEROXISOMAL ACETOACETYL-COENZYME A THIOLASE"/>
    <property type="match status" value="1"/>
</dbReference>
<keyword evidence="9" id="KW-1185">Reference proteome</keyword>
<feature type="active site" description="Acyl-thioester intermediate" evidence="4">
    <location>
        <position position="94"/>
    </location>
</feature>
<dbReference type="AlphaFoldDB" id="A0A445K2A8"/>
<dbReference type="GO" id="GO:0006635">
    <property type="term" value="P:fatty acid beta-oxidation"/>
    <property type="evidence" value="ECO:0007669"/>
    <property type="project" value="TreeGrafter"/>
</dbReference>
<evidence type="ECO:0000259" key="6">
    <source>
        <dbReference type="Pfam" id="PF00108"/>
    </source>
</evidence>
<dbReference type="GO" id="GO:0005739">
    <property type="term" value="C:mitochondrion"/>
    <property type="evidence" value="ECO:0007669"/>
    <property type="project" value="TreeGrafter"/>
</dbReference>
<accession>A0A445K2A8</accession>